<evidence type="ECO:0000313" key="2">
    <source>
        <dbReference type="Proteomes" id="UP000783213"/>
    </source>
</evidence>
<dbReference type="Proteomes" id="UP000783213">
    <property type="component" value="Unassembled WGS sequence"/>
</dbReference>
<protein>
    <submittedName>
        <fullName evidence="1">Uncharacterized protein</fullName>
    </submittedName>
</protein>
<organism evidence="1 2">
    <name type="scientific">Botrytis deweyae</name>
    <dbReference type="NCBI Taxonomy" id="2478750"/>
    <lineage>
        <taxon>Eukaryota</taxon>
        <taxon>Fungi</taxon>
        <taxon>Dikarya</taxon>
        <taxon>Ascomycota</taxon>
        <taxon>Pezizomycotina</taxon>
        <taxon>Leotiomycetes</taxon>
        <taxon>Helotiales</taxon>
        <taxon>Sclerotiniaceae</taxon>
        <taxon>Botrytis</taxon>
    </lineage>
</organism>
<keyword evidence="2" id="KW-1185">Reference proteome</keyword>
<evidence type="ECO:0000313" key="1">
    <source>
        <dbReference type="EMBL" id="KAF7936427.1"/>
    </source>
</evidence>
<name>A0ABQ7IXR4_9HELO</name>
<proteinExistence type="predicted"/>
<dbReference type="GeneID" id="62229420"/>
<sequence length="73" mass="7979">MPVVSRGTRASSQVSFKAQADGDKCEQVCSVPEKRKIPWSQIDLQMLVLVISDVNAVRTSEAMNLSARVMIGD</sequence>
<gene>
    <name evidence="1" type="ORF">EAE98_002646</name>
</gene>
<accession>A0ABQ7IXR4</accession>
<dbReference type="EMBL" id="RCSX01000004">
    <property type="protein sequence ID" value="KAF7936427.1"/>
    <property type="molecule type" value="Genomic_DNA"/>
</dbReference>
<dbReference type="RefSeq" id="XP_038814005.1">
    <property type="nucleotide sequence ID" value="XM_038950266.1"/>
</dbReference>
<comment type="caution">
    <text evidence="1">The sequence shown here is derived from an EMBL/GenBank/DDBJ whole genome shotgun (WGS) entry which is preliminary data.</text>
</comment>
<reference evidence="1 2" key="1">
    <citation type="journal article" date="2020" name="Genome Biol. Evol.">
        <title>Comparative genomics of Sclerotiniaceae.</title>
        <authorList>
            <person name="Valero Jimenez C.A."/>
            <person name="Steentjes M."/>
            <person name="Scholten O.E."/>
            <person name="Van Kan J.A.L."/>
        </authorList>
    </citation>
    <scope>NUCLEOTIDE SEQUENCE [LARGE SCALE GENOMIC DNA]</scope>
    <source>
        <strain evidence="1 2">B1</strain>
    </source>
</reference>